<reference evidence="2" key="1">
    <citation type="journal article" date="2020" name="Stud. Mycol.">
        <title>101 Dothideomycetes genomes: a test case for predicting lifestyles and emergence of pathogens.</title>
        <authorList>
            <person name="Haridas S."/>
            <person name="Albert R."/>
            <person name="Binder M."/>
            <person name="Bloem J."/>
            <person name="Labutti K."/>
            <person name="Salamov A."/>
            <person name="Andreopoulos B."/>
            <person name="Baker S."/>
            <person name="Barry K."/>
            <person name="Bills G."/>
            <person name="Bluhm B."/>
            <person name="Cannon C."/>
            <person name="Castanera R."/>
            <person name="Culley D."/>
            <person name="Daum C."/>
            <person name="Ezra D."/>
            <person name="Gonzalez J."/>
            <person name="Henrissat B."/>
            <person name="Kuo A."/>
            <person name="Liang C."/>
            <person name="Lipzen A."/>
            <person name="Lutzoni F."/>
            <person name="Magnuson J."/>
            <person name="Mondo S."/>
            <person name="Nolan M."/>
            <person name="Ohm R."/>
            <person name="Pangilinan J."/>
            <person name="Park H.-J."/>
            <person name="Ramirez L."/>
            <person name="Alfaro M."/>
            <person name="Sun H."/>
            <person name="Tritt A."/>
            <person name="Yoshinaga Y."/>
            <person name="Zwiers L.-H."/>
            <person name="Turgeon B."/>
            <person name="Goodwin S."/>
            <person name="Spatafora J."/>
            <person name="Crous P."/>
            <person name="Grigoriev I."/>
        </authorList>
    </citation>
    <scope>NUCLEOTIDE SEQUENCE</scope>
    <source>
        <strain evidence="2">CBS 122681</strain>
    </source>
</reference>
<organism evidence="2 3">
    <name type="scientific">Lophiostoma macrostomum CBS 122681</name>
    <dbReference type="NCBI Taxonomy" id="1314788"/>
    <lineage>
        <taxon>Eukaryota</taxon>
        <taxon>Fungi</taxon>
        <taxon>Dikarya</taxon>
        <taxon>Ascomycota</taxon>
        <taxon>Pezizomycotina</taxon>
        <taxon>Dothideomycetes</taxon>
        <taxon>Pleosporomycetidae</taxon>
        <taxon>Pleosporales</taxon>
        <taxon>Lophiostomataceae</taxon>
        <taxon>Lophiostoma</taxon>
    </lineage>
</organism>
<dbReference type="Proteomes" id="UP000799324">
    <property type="component" value="Unassembled WGS sequence"/>
</dbReference>
<feature type="region of interest" description="Disordered" evidence="1">
    <location>
        <begin position="1"/>
        <end position="23"/>
    </location>
</feature>
<evidence type="ECO:0000313" key="2">
    <source>
        <dbReference type="EMBL" id="KAF2647235.1"/>
    </source>
</evidence>
<accession>A0A6A6SH92</accession>
<proteinExistence type="predicted"/>
<sequence length="142" mass="15608">MQQARPNVASQLPKPCPQSARDRFVREPSCTPHLLSLPPSACALSVYDAQPHIATPYWPHGMPQVEQSCYALPAMLAPQPNVPAPASRSYDSFMAPKIPHQGWLPSHTAALFRGTWLHALKLVIAPVTPLSARALWEDGMRL</sequence>
<keyword evidence="3" id="KW-1185">Reference proteome</keyword>
<name>A0A6A6SH92_9PLEO</name>
<gene>
    <name evidence="2" type="ORF">K491DRAFT_685693</name>
</gene>
<evidence type="ECO:0000313" key="3">
    <source>
        <dbReference type="Proteomes" id="UP000799324"/>
    </source>
</evidence>
<feature type="compositionally biased region" description="Polar residues" evidence="1">
    <location>
        <begin position="1"/>
        <end position="10"/>
    </location>
</feature>
<evidence type="ECO:0000256" key="1">
    <source>
        <dbReference type="SAM" id="MobiDB-lite"/>
    </source>
</evidence>
<protein>
    <submittedName>
        <fullName evidence="2">Uncharacterized protein</fullName>
    </submittedName>
</protein>
<dbReference type="AlphaFoldDB" id="A0A6A6SH92"/>
<dbReference type="EMBL" id="MU004653">
    <property type="protein sequence ID" value="KAF2647235.1"/>
    <property type="molecule type" value="Genomic_DNA"/>
</dbReference>